<comment type="caution">
    <text evidence="1">The sequence shown here is derived from an EMBL/GenBank/DDBJ whole genome shotgun (WGS) entry which is preliminary data.</text>
</comment>
<dbReference type="Proteomes" id="UP000436911">
    <property type="component" value="Unassembled WGS sequence"/>
</dbReference>
<accession>A0A7J4WXJ5</accession>
<dbReference type="AlphaFoldDB" id="A0A7J4WXJ5"/>
<evidence type="ECO:0000313" key="1">
    <source>
        <dbReference type="EMBL" id="KAA3518872.1"/>
    </source>
</evidence>
<dbReference type="RefSeq" id="WP_149916901.1">
    <property type="nucleotide sequence ID" value="NZ_QUSG01000044.1"/>
</dbReference>
<evidence type="ECO:0000313" key="2">
    <source>
        <dbReference type="Proteomes" id="UP000436911"/>
    </source>
</evidence>
<protein>
    <submittedName>
        <fullName evidence="1">Uncharacterized protein</fullName>
    </submittedName>
</protein>
<gene>
    <name evidence="1" type="ORF">DXT89_26750</name>
</gene>
<dbReference type="EMBL" id="QUSG01000044">
    <property type="protein sequence ID" value="KAA3518872.1"/>
    <property type="molecule type" value="Genomic_DNA"/>
</dbReference>
<reference evidence="1 2" key="1">
    <citation type="submission" date="2018-08" db="EMBL/GenBank/DDBJ databases">
        <title>Genome sequencing of Agrobacterium vitis strain ICMP 10754.</title>
        <authorList>
            <person name="Visnovsky S.B."/>
            <person name="Pitman A.R."/>
        </authorList>
    </citation>
    <scope>NUCLEOTIDE SEQUENCE [LARGE SCALE GENOMIC DNA]</scope>
    <source>
        <strain evidence="1 2">ICMP 10754</strain>
    </source>
</reference>
<proteinExistence type="predicted"/>
<organism evidence="1 2">
    <name type="scientific">Agrobacterium vitis</name>
    <name type="common">Rhizobium vitis</name>
    <dbReference type="NCBI Taxonomy" id="373"/>
    <lineage>
        <taxon>Bacteria</taxon>
        <taxon>Pseudomonadati</taxon>
        <taxon>Pseudomonadota</taxon>
        <taxon>Alphaproteobacteria</taxon>
        <taxon>Hyphomicrobiales</taxon>
        <taxon>Rhizobiaceae</taxon>
        <taxon>Rhizobium/Agrobacterium group</taxon>
        <taxon>Agrobacterium</taxon>
    </lineage>
</organism>
<name>A0A7J4WXJ5_AGRVI</name>
<sequence length="73" mass="8486">MTWDDMMRMGDEATVKIAADRDFGQRTKHLEPRLWEALRLEMQYRLRKATGEPDAIVTFQFGPVDNANSGENR</sequence>